<organism evidence="1 2">
    <name type="scientific">Candidatus Zambryskibacteria bacterium RIFCSPHIGHO2_02_38_10.5</name>
    <dbReference type="NCBI Taxonomy" id="1802742"/>
    <lineage>
        <taxon>Bacteria</taxon>
        <taxon>Candidatus Zambryskiibacteriota</taxon>
    </lineage>
</organism>
<evidence type="ECO:0000313" key="1">
    <source>
        <dbReference type="EMBL" id="OHA92761.1"/>
    </source>
</evidence>
<dbReference type="EMBL" id="MHVL01000038">
    <property type="protein sequence ID" value="OHA92761.1"/>
    <property type="molecule type" value="Genomic_DNA"/>
</dbReference>
<dbReference type="AlphaFoldDB" id="A0A1G2T815"/>
<protein>
    <submittedName>
        <fullName evidence="1">Uncharacterized protein</fullName>
    </submittedName>
</protein>
<accession>A0A1G2T815</accession>
<sequence>MKTSRKILQTESCRCLYCNFFVHHTVKGQKINKDMLMAFHSGNAEKGEVLFGLLETMHKETVIEALMRGG</sequence>
<comment type="caution">
    <text evidence="1">The sequence shown here is derived from an EMBL/GenBank/DDBJ whole genome shotgun (WGS) entry which is preliminary data.</text>
</comment>
<proteinExistence type="predicted"/>
<evidence type="ECO:0000313" key="2">
    <source>
        <dbReference type="Proteomes" id="UP000179264"/>
    </source>
</evidence>
<reference evidence="1 2" key="1">
    <citation type="journal article" date="2016" name="Nat. Commun.">
        <title>Thousands of microbial genomes shed light on interconnected biogeochemical processes in an aquifer system.</title>
        <authorList>
            <person name="Anantharaman K."/>
            <person name="Brown C.T."/>
            <person name="Hug L.A."/>
            <person name="Sharon I."/>
            <person name="Castelle C.J."/>
            <person name="Probst A.J."/>
            <person name="Thomas B.C."/>
            <person name="Singh A."/>
            <person name="Wilkins M.J."/>
            <person name="Karaoz U."/>
            <person name="Brodie E.L."/>
            <person name="Williams K.H."/>
            <person name="Hubbard S.S."/>
            <person name="Banfield J.F."/>
        </authorList>
    </citation>
    <scope>NUCLEOTIDE SEQUENCE [LARGE SCALE GENOMIC DNA]</scope>
</reference>
<dbReference type="Proteomes" id="UP000179264">
    <property type="component" value="Unassembled WGS sequence"/>
</dbReference>
<name>A0A1G2T815_9BACT</name>
<gene>
    <name evidence="1" type="ORF">A2W58_03230</name>
</gene>